<dbReference type="NCBIfam" id="TIGR03889">
    <property type="entry name" value="nitrile_acc"/>
    <property type="match status" value="1"/>
</dbReference>
<reference evidence="2 3" key="1">
    <citation type="submission" date="2017-08" db="EMBL/GenBank/DDBJ databases">
        <title>Identification and genetic characteristics of simultaneous BTEX- and naphthalene-degrading Paraburkholderia sp. BN5 isolated from petroleum-contaminated soil.</title>
        <authorList>
            <person name="Lee Y."/>
            <person name="Jeon C.O."/>
        </authorList>
    </citation>
    <scope>NUCLEOTIDE SEQUENCE [LARGE SCALE GENOMIC DNA]</scope>
    <source>
        <strain evidence="2 3">BN5</strain>
    </source>
</reference>
<dbReference type="EMBL" id="CP022990">
    <property type="protein sequence ID" value="ASW01700.1"/>
    <property type="molecule type" value="Genomic_DNA"/>
</dbReference>
<evidence type="ECO:0000313" key="2">
    <source>
        <dbReference type="EMBL" id="ASW01700.1"/>
    </source>
</evidence>
<dbReference type="InterPro" id="IPR042262">
    <property type="entry name" value="CN_hydtase_beta_C"/>
</dbReference>
<sequence length="135" mass="15251">MFTRFEEFAAASMLGKSDSPPRLDGKLLFTNRWERDVFGLALSLSKAGCFEWEDFRQSLIASIANWETADCADQPRWDYYERFLEALLAVVEAHGVLSADELRLVISMRRHDTSNAGFHAAPPVESNQLHTGSIK</sequence>
<dbReference type="AlphaFoldDB" id="A0A248VTL2"/>
<accession>A0A248VTL2</accession>
<name>A0A248VTL2_9BURK</name>
<dbReference type="InterPro" id="IPR023808">
    <property type="entry name" value="Nitrile_Hydratase_acc_put"/>
</dbReference>
<feature type="domain" description="Nitrile hydratase beta subunit-like N-terminal" evidence="1">
    <location>
        <begin position="26"/>
        <end position="106"/>
    </location>
</feature>
<organism evidence="2 3">
    <name type="scientific">Paraburkholderia aromaticivorans</name>
    <dbReference type="NCBI Taxonomy" id="2026199"/>
    <lineage>
        <taxon>Bacteria</taxon>
        <taxon>Pseudomonadati</taxon>
        <taxon>Pseudomonadota</taxon>
        <taxon>Betaproteobacteria</taxon>
        <taxon>Burkholderiales</taxon>
        <taxon>Burkholderiaceae</taxon>
        <taxon>Paraburkholderia</taxon>
    </lineage>
</organism>
<evidence type="ECO:0000259" key="1">
    <source>
        <dbReference type="Pfam" id="PF21006"/>
    </source>
</evidence>
<dbReference type="RefSeq" id="WP_095421593.1">
    <property type="nucleotide sequence ID" value="NZ_CP022990.1"/>
</dbReference>
<gene>
    <name evidence="2" type="ORF">CJU94_26470</name>
</gene>
<keyword evidence="3" id="KW-1185">Reference proteome</keyword>
<dbReference type="Gene3D" id="1.10.472.20">
    <property type="entry name" value="Nitrile hydratase, beta subunit"/>
    <property type="match status" value="1"/>
</dbReference>
<dbReference type="Pfam" id="PF21006">
    <property type="entry name" value="NHase_beta_N"/>
    <property type="match status" value="1"/>
</dbReference>
<dbReference type="SUPFAM" id="SSF50090">
    <property type="entry name" value="Electron transport accessory proteins"/>
    <property type="match status" value="1"/>
</dbReference>
<dbReference type="OrthoDB" id="9811616at2"/>
<dbReference type="InterPro" id="IPR049054">
    <property type="entry name" value="CN_hydtase_beta-like_N"/>
</dbReference>
<dbReference type="InterPro" id="IPR008990">
    <property type="entry name" value="Elect_transpt_acc-like_dom_sf"/>
</dbReference>
<dbReference type="KEGG" id="parb:CJU94_26470"/>
<proteinExistence type="predicted"/>
<protein>
    <submittedName>
        <fullName evidence="2">Nitrile hydratase accessory protein</fullName>
    </submittedName>
</protein>
<evidence type="ECO:0000313" key="3">
    <source>
        <dbReference type="Proteomes" id="UP000215158"/>
    </source>
</evidence>
<dbReference type="Proteomes" id="UP000215158">
    <property type="component" value="Chromosome 2"/>
</dbReference>